<dbReference type="Proteomes" id="UP000032233">
    <property type="component" value="Unassembled WGS sequence"/>
</dbReference>
<dbReference type="PATRIC" id="fig|1429043.3.peg.2635"/>
<feature type="chain" id="PRO_5002244860" evidence="3">
    <location>
        <begin position="28"/>
        <end position="425"/>
    </location>
</feature>
<dbReference type="AlphaFoldDB" id="A0A0D2JDD5"/>
<dbReference type="STRING" id="1429043.X474_12385"/>
<evidence type="ECO:0000313" key="5">
    <source>
        <dbReference type="EMBL" id="KIX13731.1"/>
    </source>
</evidence>
<evidence type="ECO:0000259" key="4">
    <source>
        <dbReference type="Pfam" id="PF13458"/>
    </source>
</evidence>
<dbReference type="InterPro" id="IPR051010">
    <property type="entry name" value="BCAA_transport"/>
</dbReference>
<feature type="signal peptide" evidence="3">
    <location>
        <begin position="1"/>
        <end position="27"/>
    </location>
</feature>
<dbReference type="InterPro" id="IPR028082">
    <property type="entry name" value="Peripla_BP_I"/>
</dbReference>
<keyword evidence="6" id="KW-1185">Reference proteome</keyword>
<dbReference type="PANTHER" id="PTHR30483:SF6">
    <property type="entry name" value="PERIPLASMIC BINDING PROTEIN OF ABC TRANSPORTER FOR NATURAL AMINO ACIDS"/>
    <property type="match status" value="1"/>
</dbReference>
<name>A0A0D2JDD5_9BACT</name>
<dbReference type="SUPFAM" id="SSF53822">
    <property type="entry name" value="Periplasmic binding protein-like I"/>
    <property type="match status" value="1"/>
</dbReference>
<sequence>MASRLKGLLGILVAIAFIGLSPGPAMAADPIVLGCPLSTAFLYGWDAERAIKLAVEEINKAGGVQVGKEKRPFKVEVIDTRDLEPGVPVSEALLGVKKLILQKNADFILGGPIRSEAALAAMPLLAKEKKVSILSSGTLTPKYHKTVAKSPEKYKYLFRISGEAVWMVTGEIIPCLMDLGKRFNLNRLFIMIQDVGHARAGGGIIAKIMKKKGWTVLGDPVVYPTGATDFSMGLLKAKREKAQVILIWMDMPETSILLKQWNDMKIPALPFGSIIAAAEQPGFWKATEGKGEYCLANVVNAGNAPCEATPWTMKFVKAYEKKWGVEPEGYGSSSSYMAVYALKDAIERAGSLDSDKVADALKKIDLMGVYGRVRFDPKSNQVIPSLDPKEGAVGTIFQWQGGKRVVVFPPKIATGEIKLPPWMKK</sequence>
<evidence type="ECO:0000256" key="1">
    <source>
        <dbReference type="ARBA" id="ARBA00010062"/>
    </source>
</evidence>
<proteinExistence type="inferred from homology"/>
<comment type="similarity">
    <text evidence="1">Belongs to the leucine-binding protein family.</text>
</comment>
<dbReference type="CDD" id="cd06345">
    <property type="entry name" value="PBP1_ABC_ligand_binding-like"/>
    <property type="match status" value="1"/>
</dbReference>
<dbReference type="EMBL" id="AZAC01000014">
    <property type="protein sequence ID" value="KIX13731.1"/>
    <property type="molecule type" value="Genomic_DNA"/>
</dbReference>
<evidence type="ECO:0000256" key="3">
    <source>
        <dbReference type="SAM" id="SignalP"/>
    </source>
</evidence>
<dbReference type="Gene3D" id="3.40.50.2300">
    <property type="match status" value="2"/>
</dbReference>
<evidence type="ECO:0000313" key="6">
    <source>
        <dbReference type="Proteomes" id="UP000032233"/>
    </source>
</evidence>
<protein>
    <submittedName>
        <fullName evidence="5">ABC transporter substrate-binding protein</fullName>
    </submittedName>
</protein>
<dbReference type="PANTHER" id="PTHR30483">
    <property type="entry name" value="LEUCINE-SPECIFIC-BINDING PROTEIN"/>
    <property type="match status" value="1"/>
</dbReference>
<keyword evidence="2 3" id="KW-0732">Signal</keyword>
<reference evidence="5 6" key="1">
    <citation type="submission" date="2013-11" db="EMBL/GenBank/DDBJ databases">
        <title>Metagenomic analysis of a methanogenic consortium involved in long chain n-alkane degradation.</title>
        <authorList>
            <person name="Davidova I.A."/>
            <person name="Callaghan A.V."/>
            <person name="Wawrik B."/>
            <person name="Pruitt S."/>
            <person name="Marks C."/>
            <person name="Duncan K.E."/>
            <person name="Suflita J.M."/>
        </authorList>
    </citation>
    <scope>NUCLEOTIDE SEQUENCE [LARGE SCALE GENOMIC DNA]</scope>
    <source>
        <strain evidence="5 6">SPR</strain>
    </source>
</reference>
<evidence type="ECO:0000256" key="2">
    <source>
        <dbReference type="ARBA" id="ARBA00022729"/>
    </source>
</evidence>
<dbReference type="Pfam" id="PF13458">
    <property type="entry name" value="Peripla_BP_6"/>
    <property type="match status" value="1"/>
</dbReference>
<dbReference type="InterPro" id="IPR028081">
    <property type="entry name" value="Leu-bd"/>
</dbReference>
<comment type="caution">
    <text evidence="5">The sequence shown here is derived from an EMBL/GenBank/DDBJ whole genome shotgun (WGS) entry which is preliminary data.</text>
</comment>
<gene>
    <name evidence="5" type="ORF">X474_12385</name>
</gene>
<accession>A0A0D2JDD5</accession>
<dbReference type="InParanoid" id="A0A0D2JDD5"/>
<dbReference type="OrthoDB" id="5415167at2"/>
<dbReference type="RefSeq" id="WP_044348848.1">
    <property type="nucleotide sequence ID" value="NZ_AZAC01000014.1"/>
</dbReference>
<feature type="domain" description="Leucine-binding protein" evidence="4">
    <location>
        <begin position="43"/>
        <end position="383"/>
    </location>
</feature>
<organism evidence="5 6">
    <name type="scientific">Dethiosulfatarculus sandiegensis</name>
    <dbReference type="NCBI Taxonomy" id="1429043"/>
    <lineage>
        <taxon>Bacteria</taxon>
        <taxon>Pseudomonadati</taxon>
        <taxon>Thermodesulfobacteriota</taxon>
        <taxon>Desulfarculia</taxon>
        <taxon>Desulfarculales</taxon>
        <taxon>Desulfarculaceae</taxon>
        <taxon>Dethiosulfatarculus</taxon>
    </lineage>
</organism>